<evidence type="ECO:0000313" key="13">
    <source>
        <dbReference type="Proteomes" id="UP001443914"/>
    </source>
</evidence>
<evidence type="ECO:0000256" key="1">
    <source>
        <dbReference type="ARBA" id="ARBA00004609"/>
    </source>
</evidence>
<evidence type="ECO:0000256" key="6">
    <source>
        <dbReference type="ARBA" id="ARBA00023157"/>
    </source>
</evidence>
<keyword evidence="13" id="KW-1185">Reference proteome</keyword>
<evidence type="ECO:0000256" key="7">
    <source>
        <dbReference type="ARBA" id="ARBA00023180"/>
    </source>
</evidence>
<accession>A0AAW1LHC3</accession>
<evidence type="ECO:0000256" key="5">
    <source>
        <dbReference type="ARBA" id="ARBA00022729"/>
    </source>
</evidence>
<feature type="signal peptide" evidence="10">
    <location>
        <begin position="1"/>
        <end position="21"/>
    </location>
</feature>
<name>A0AAW1LHC3_SAPOF</name>
<reference evidence="12" key="1">
    <citation type="submission" date="2024-03" db="EMBL/GenBank/DDBJ databases">
        <title>WGS assembly of Saponaria officinalis var. Norfolk2.</title>
        <authorList>
            <person name="Jenkins J."/>
            <person name="Shu S."/>
            <person name="Grimwood J."/>
            <person name="Barry K."/>
            <person name="Goodstein D."/>
            <person name="Schmutz J."/>
            <person name="Leebens-Mack J."/>
            <person name="Osbourn A."/>
        </authorList>
    </citation>
    <scope>NUCLEOTIDE SEQUENCE [LARGE SCALE GENOMIC DNA]</scope>
    <source>
        <strain evidence="12">JIC</strain>
    </source>
</reference>
<keyword evidence="4" id="KW-0472">Membrane</keyword>
<comment type="subcellular location">
    <subcellularLocation>
        <location evidence="1">Cell membrane</location>
        <topology evidence="1">Lipid-anchor</topology>
        <topology evidence="1">GPI-anchor</topology>
    </subcellularLocation>
</comment>
<keyword evidence="4" id="KW-0336">GPI-anchor</keyword>
<keyword evidence="5 10" id="KW-0732">Signal</keyword>
<feature type="region of interest" description="Disordered" evidence="9">
    <location>
        <begin position="132"/>
        <end position="155"/>
    </location>
</feature>
<dbReference type="Pfam" id="PF14368">
    <property type="entry name" value="LTP_2"/>
    <property type="match status" value="1"/>
</dbReference>
<dbReference type="GO" id="GO:0098552">
    <property type="term" value="C:side of membrane"/>
    <property type="evidence" value="ECO:0007669"/>
    <property type="project" value="UniProtKB-KW"/>
</dbReference>
<evidence type="ECO:0000256" key="4">
    <source>
        <dbReference type="ARBA" id="ARBA00022622"/>
    </source>
</evidence>
<proteinExistence type="inferred from homology"/>
<protein>
    <recommendedName>
        <fullName evidence="11">Bifunctional inhibitor/plant lipid transfer protein/seed storage helical domain-containing protein</fullName>
    </recommendedName>
</protein>
<keyword evidence="3" id="KW-1003">Cell membrane</keyword>
<dbReference type="AlphaFoldDB" id="A0AAW1LHC3"/>
<dbReference type="GO" id="GO:0005886">
    <property type="term" value="C:plasma membrane"/>
    <property type="evidence" value="ECO:0007669"/>
    <property type="project" value="UniProtKB-SubCell"/>
</dbReference>
<dbReference type="CDD" id="cd00010">
    <property type="entry name" value="AAI_LTSS"/>
    <property type="match status" value="1"/>
</dbReference>
<gene>
    <name evidence="12" type="ORF">RND81_04G247000</name>
</gene>
<dbReference type="SUPFAM" id="SSF47699">
    <property type="entry name" value="Bifunctional inhibitor/lipid-transfer protein/seed storage 2S albumin"/>
    <property type="match status" value="1"/>
</dbReference>
<evidence type="ECO:0000313" key="12">
    <source>
        <dbReference type="EMBL" id="KAK9736053.1"/>
    </source>
</evidence>
<keyword evidence="6" id="KW-1015">Disulfide bond</keyword>
<organism evidence="12 13">
    <name type="scientific">Saponaria officinalis</name>
    <name type="common">Common soapwort</name>
    <name type="synonym">Lychnis saponaria</name>
    <dbReference type="NCBI Taxonomy" id="3572"/>
    <lineage>
        <taxon>Eukaryota</taxon>
        <taxon>Viridiplantae</taxon>
        <taxon>Streptophyta</taxon>
        <taxon>Embryophyta</taxon>
        <taxon>Tracheophyta</taxon>
        <taxon>Spermatophyta</taxon>
        <taxon>Magnoliopsida</taxon>
        <taxon>eudicotyledons</taxon>
        <taxon>Gunneridae</taxon>
        <taxon>Pentapetalae</taxon>
        <taxon>Caryophyllales</taxon>
        <taxon>Caryophyllaceae</taxon>
        <taxon>Caryophylleae</taxon>
        <taxon>Saponaria</taxon>
    </lineage>
</organism>
<keyword evidence="8" id="KW-0449">Lipoprotein</keyword>
<evidence type="ECO:0000256" key="3">
    <source>
        <dbReference type="ARBA" id="ARBA00022475"/>
    </source>
</evidence>
<evidence type="ECO:0000256" key="10">
    <source>
        <dbReference type="SAM" id="SignalP"/>
    </source>
</evidence>
<evidence type="ECO:0000256" key="2">
    <source>
        <dbReference type="ARBA" id="ARBA00009748"/>
    </source>
</evidence>
<comment type="caution">
    <text evidence="12">The sequence shown here is derived from an EMBL/GenBank/DDBJ whole genome shotgun (WGS) entry which is preliminary data.</text>
</comment>
<keyword evidence="7" id="KW-0325">Glycoprotein</keyword>
<evidence type="ECO:0000259" key="11">
    <source>
        <dbReference type="SMART" id="SM00499"/>
    </source>
</evidence>
<dbReference type="Proteomes" id="UP001443914">
    <property type="component" value="Unassembled WGS sequence"/>
</dbReference>
<dbReference type="Gene3D" id="1.10.110.10">
    <property type="entry name" value="Plant lipid-transfer and hydrophobic proteins"/>
    <property type="match status" value="1"/>
</dbReference>
<sequence>MGRRYREVGIMLVMLVSVGRCDLAKDKEECANQLVGLATCLPYVGGEAKTPTIDCCTGLNQVMKNNLKCLCILVRDRNDPSLGLKINATLALGLPAKCNSPTHDVSGCPALLHLAPNSPESKVFTDFDKAAAAPPGSNASTPTPMDSSTGTSISKVPTNGGLASTNGLIPQMFYGVVFTFYFII</sequence>
<comment type="similarity">
    <text evidence="2">Belongs to the plant LTP family.</text>
</comment>
<dbReference type="InterPro" id="IPR036312">
    <property type="entry name" value="Bifun_inhib/LTP/seed_sf"/>
</dbReference>
<dbReference type="EMBL" id="JBDFQZ010000004">
    <property type="protein sequence ID" value="KAK9736053.1"/>
    <property type="molecule type" value="Genomic_DNA"/>
</dbReference>
<feature type="compositionally biased region" description="Polar residues" evidence="9">
    <location>
        <begin position="137"/>
        <end position="155"/>
    </location>
</feature>
<feature type="chain" id="PRO_5043766235" description="Bifunctional inhibitor/plant lipid transfer protein/seed storage helical domain-containing protein" evidence="10">
    <location>
        <begin position="22"/>
        <end position="184"/>
    </location>
</feature>
<dbReference type="InterPro" id="IPR016140">
    <property type="entry name" value="Bifunc_inhib/LTP/seed_store"/>
</dbReference>
<dbReference type="PANTHER" id="PTHR33044">
    <property type="entry name" value="BIFUNCTIONAL INHIBITOR/LIPID-TRANSFER PROTEIN/SEED STORAGE 2S ALBUMIN SUPERFAMILY PROTEIN-RELATED"/>
    <property type="match status" value="1"/>
</dbReference>
<evidence type="ECO:0000256" key="9">
    <source>
        <dbReference type="SAM" id="MobiDB-lite"/>
    </source>
</evidence>
<dbReference type="InterPro" id="IPR043325">
    <property type="entry name" value="LTSS"/>
</dbReference>
<dbReference type="SMART" id="SM00499">
    <property type="entry name" value="AAI"/>
    <property type="match status" value="1"/>
</dbReference>
<feature type="domain" description="Bifunctional inhibitor/plant lipid transfer protein/seed storage helical" evidence="11">
    <location>
        <begin position="30"/>
        <end position="108"/>
    </location>
</feature>
<evidence type="ECO:0000256" key="8">
    <source>
        <dbReference type="ARBA" id="ARBA00023288"/>
    </source>
</evidence>